<evidence type="ECO:0000313" key="9">
    <source>
        <dbReference type="Proteomes" id="UP000886722"/>
    </source>
</evidence>
<dbReference type="GO" id="GO:0016226">
    <property type="term" value="P:iron-sulfur cluster assembly"/>
    <property type="evidence" value="ECO:0007669"/>
    <property type="project" value="InterPro"/>
</dbReference>
<proteinExistence type="inferred from homology"/>
<dbReference type="EMBL" id="DVKT01000006">
    <property type="protein sequence ID" value="HIT38656.1"/>
    <property type="molecule type" value="Genomic_DNA"/>
</dbReference>
<feature type="binding site" evidence="6">
    <location>
        <begin position="108"/>
        <end position="115"/>
    </location>
    <ligand>
        <name>ATP</name>
        <dbReference type="ChEBI" id="CHEBI:30616"/>
    </ligand>
</feature>
<keyword evidence="6" id="KW-0378">Hydrolase</keyword>
<comment type="caution">
    <text evidence="8">The sequence shown here is derived from an EMBL/GenBank/DDBJ whole genome shotgun (WGS) entry which is preliminary data.</text>
</comment>
<dbReference type="GO" id="GO:0051539">
    <property type="term" value="F:4 iron, 4 sulfur cluster binding"/>
    <property type="evidence" value="ECO:0007669"/>
    <property type="project" value="TreeGrafter"/>
</dbReference>
<evidence type="ECO:0000259" key="7">
    <source>
        <dbReference type="Pfam" id="PF01883"/>
    </source>
</evidence>
<dbReference type="SUPFAM" id="SSF117916">
    <property type="entry name" value="Fe-S cluster assembly (FSCA) domain-like"/>
    <property type="match status" value="1"/>
</dbReference>
<dbReference type="Gene3D" id="3.30.300.130">
    <property type="entry name" value="Fe-S cluster assembly (FSCA)"/>
    <property type="match status" value="1"/>
</dbReference>
<dbReference type="InterPro" id="IPR027417">
    <property type="entry name" value="P-loop_NTPase"/>
</dbReference>
<comment type="similarity">
    <text evidence="6">Belongs to the Mrp/NBP35 ATP-binding proteins family.</text>
</comment>
<reference evidence="8" key="2">
    <citation type="journal article" date="2021" name="PeerJ">
        <title>Extensive microbial diversity within the chicken gut microbiome revealed by metagenomics and culture.</title>
        <authorList>
            <person name="Gilroy R."/>
            <person name="Ravi A."/>
            <person name="Getino M."/>
            <person name="Pursley I."/>
            <person name="Horton D.L."/>
            <person name="Alikhan N.F."/>
            <person name="Baker D."/>
            <person name="Gharbi K."/>
            <person name="Hall N."/>
            <person name="Watson M."/>
            <person name="Adriaenssens E.M."/>
            <person name="Foster-Nyarko E."/>
            <person name="Jarju S."/>
            <person name="Secka A."/>
            <person name="Antonio M."/>
            <person name="Oren A."/>
            <person name="Chaudhuri R.R."/>
            <person name="La Ragione R."/>
            <person name="Hildebrand F."/>
            <person name="Pallen M.J."/>
        </authorList>
    </citation>
    <scope>NUCLEOTIDE SEQUENCE</scope>
    <source>
        <strain evidence="8">21143</strain>
    </source>
</reference>
<keyword evidence="2 6" id="KW-0547">Nucleotide-binding</keyword>
<dbReference type="AlphaFoldDB" id="A0A9D1GD94"/>
<keyword evidence="4 6" id="KW-0408">Iron</keyword>
<keyword evidence="5 6" id="KW-0411">Iron-sulfur</keyword>
<name>A0A9D1GD94_9BACT</name>
<dbReference type="InterPro" id="IPR019591">
    <property type="entry name" value="Mrp/NBP35_ATP-bd"/>
</dbReference>
<dbReference type="CDD" id="cd02037">
    <property type="entry name" value="Mrp_NBP35"/>
    <property type="match status" value="1"/>
</dbReference>
<sequence length="368" mass="39792">MAIYPKLILDALATVRYPGNGKDLVAAGMVEDDIRIEGNKVSFSLIFERPNDPFQKSVVKAAETAILTYVGEDVEIKGNIRVKSRQAQAPAPGKLLPQVKNIIAVSSGKGGVGKSTVSANLAVALARLGYKVGLLDADIFGPSMPKMFDVEDERPYAERVDGRDLIIPVEKYGVKLLSIGFFVNPDSAVVWRGGMASNALKQLITDADWGDLDYFVLDLPPGTSDIHLTLIQTLAITGAIVVSTPQQVALADARKGIDMFTNDKVNVPVLGLVENMAWFTPAELPENRYYIFGKEGAKRLAEELHVPLLGQIPIVQSICEGGDEGRPVALDESTVTGMAFSDLARMVVDAVSRRNETLPPTHIVETHK</sequence>
<accession>A0A9D1GD94</accession>
<organism evidence="8 9">
    <name type="scientific">Candidatus Caccoplasma intestinavium</name>
    <dbReference type="NCBI Taxonomy" id="2840716"/>
    <lineage>
        <taxon>Bacteria</taxon>
        <taxon>Pseudomonadati</taxon>
        <taxon>Bacteroidota</taxon>
        <taxon>Bacteroidia</taxon>
        <taxon>Bacteroidales</taxon>
        <taxon>Bacteroidaceae</taxon>
        <taxon>Bacteroidaceae incertae sedis</taxon>
        <taxon>Candidatus Caccoplasma</taxon>
    </lineage>
</organism>
<dbReference type="GO" id="GO:0140663">
    <property type="term" value="F:ATP-dependent FeS chaperone activity"/>
    <property type="evidence" value="ECO:0007669"/>
    <property type="project" value="InterPro"/>
</dbReference>
<dbReference type="InterPro" id="IPR033756">
    <property type="entry name" value="YlxH/NBP35"/>
</dbReference>
<evidence type="ECO:0000256" key="4">
    <source>
        <dbReference type="ARBA" id="ARBA00023004"/>
    </source>
</evidence>
<evidence type="ECO:0000256" key="2">
    <source>
        <dbReference type="ARBA" id="ARBA00022741"/>
    </source>
</evidence>
<dbReference type="Proteomes" id="UP000886722">
    <property type="component" value="Unassembled WGS sequence"/>
</dbReference>
<dbReference type="Pfam" id="PF01883">
    <property type="entry name" value="FeS_assembly_P"/>
    <property type="match status" value="1"/>
</dbReference>
<keyword evidence="3 6" id="KW-0067">ATP-binding</keyword>
<dbReference type="Pfam" id="PF10609">
    <property type="entry name" value="ParA"/>
    <property type="match status" value="1"/>
</dbReference>
<evidence type="ECO:0000256" key="5">
    <source>
        <dbReference type="ARBA" id="ARBA00023014"/>
    </source>
</evidence>
<evidence type="ECO:0000256" key="6">
    <source>
        <dbReference type="HAMAP-Rule" id="MF_02040"/>
    </source>
</evidence>
<keyword evidence="1 6" id="KW-0479">Metal-binding</keyword>
<dbReference type="Gene3D" id="3.40.50.300">
    <property type="entry name" value="P-loop containing nucleotide triphosphate hydrolases"/>
    <property type="match status" value="1"/>
</dbReference>
<dbReference type="FunFam" id="3.40.50.300:FF:001119">
    <property type="entry name" value="Iron-sulfur cluster carrier protein"/>
    <property type="match status" value="1"/>
</dbReference>
<dbReference type="PANTHER" id="PTHR42961:SF2">
    <property type="entry name" value="IRON-SULFUR PROTEIN NUBPL"/>
    <property type="match status" value="1"/>
</dbReference>
<dbReference type="InterPro" id="IPR002744">
    <property type="entry name" value="MIP18-like"/>
</dbReference>
<evidence type="ECO:0000256" key="1">
    <source>
        <dbReference type="ARBA" id="ARBA00022723"/>
    </source>
</evidence>
<reference evidence="8" key="1">
    <citation type="submission" date="2020-10" db="EMBL/GenBank/DDBJ databases">
        <authorList>
            <person name="Gilroy R."/>
        </authorList>
    </citation>
    <scope>NUCLEOTIDE SEQUENCE</scope>
    <source>
        <strain evidence="8">21143</strain>
    </source>
</reference>
<protein>
    <recommendedName>
        <fullName evidence="6">Iron-sulfur cluster carrier protein</fullName>
    </recommendedName>
</protein>
<evidence type="ECO:0000256" key="3">
    <source>
        <dbReference type="ARBA" id="ARBA00022840"/>
    </source>
</evidence>
<dbReference type="HAMAP" id="MF_02040">
    <property type="entry name" value="Mrp_NBP35"/>
    <property type="match status" value="1"/>
</dbReference>
<dbReference type="InterPro" id="IPR044304">
    <property type="entry name" value="NUBPL-like"/>
</dbReference>
<evidence type="ECO:0000313" key="8">
    <source>
        <dbReference type="EMBL" id="HIT38656.1"/>
    </source>
</evidence>
<dbReference type="GO" id="GO:0005524">
    <property type="term" value="F:ATP binding"/>
    <property type="evidence" value="ECO:0007669"/>
    <property type="project" value="UniProtKB-UniRule"/>
</dbReference>
<feature type="domain" description="MIP18 family-like" evidence="7">
    <location>
        <begin position="8"/>
        <end position="76"/>
    </location>
</feature>
<comment type="function">
    <text evidence="6">Binds and transfers iron-sulfur (Fe-S) clusters to target apoproteins. Can hydrolyze ATP.</text>
</comment>
<gene>
    <name evidence="8" type="ORF">IAD06_01265</name>
</gene>
<dbReference type="PANTHER" id="PTHR42961">
    <property type="entry name" value="IRON-SULFUR PROTEIN NUBPL"/>
    <property type="match status" value="1"/>
</dbReference>
<dbReference type="GO" id="GO:0016887">
    <property type="term" value="F:ATP hydrolysis activity"/>
    <property type="evidence" value="ECO:0007669"/>
    <property type="project" value="UniProtKB-UniRule"/>
</dbReference>
<comment type="subunit">
    <text evidence="6">Homodimer.</text>
</comment>
<dbReference type="InterPro" id="IPR034904">
    <property type="entry name" value="FSCA_dom_sf"/>
</dbReference>
<dbReference type="SUPFAM" id="SSF52540">
    <property type="entry name" value="P-loop containing nucleoside triphosphate hydrolases"/>
    <property type="match status" value="1"/>
</dbReference>
<dbReference type="GO" id="GO:0046872">
    <property type="term" value="F:metal ion binding"/>
    <property type="evidence" value="ECO:0007669"/>
    <property type="project" value="UniProtKB-KW"/>
</dbReference>